<dbReference type="AlphaFoldDB" id="A0A0E9SW93"/>
<reference evidence="1" key="1">
    <citation type="submission" date="2014-11" db="EMBL/GenBank/DDBJ databases">
        <authorList>
            <person name="Amaro Gonzalez C."/>
        </authorList>
    </citation>
    <scope>NUCLEOTIDE SEQUENCE</scope>
</reference>
<protein>
    <submittedName>
        <fullName evidence="1">Uncharacterized protein</fullName>
    </submittedName>
</protein>
<accession>A0A0E9SW93</accession>
<name>A0A0E9SW93_ANGAN</name>
<evidence type="ECO:0000313" key="1">
    <source>
        <dbReference type="EMBL" id="JAH45639.1"/>
    </source>
</evidence>
<reference evidence="1" key="2">
    <citation type="journal article" date="2015" name="Fish Shellfish Immunol.">
        <title>Early steps in the European eel (Anguilla anguilla)-Vibrio vulnificus interaction in the gills: Role of the RtxA13 toxin.</title>
        <authorList>
            <person name="Callol A."/>
            <person name="Pajuelo D."/>
            <person name="Ebbesson L."/>
            <person name="Teles M."/>
            <person name="MacKenzie S."/>
            <person name="Amaro C."/>
        </authorList>
    </citation>
    <scope>NUCLEOTIDE SEQUENCE</scope>
</reference>
<sequence length="38" mass="4307">MKNRFMGRLLLLHPGAIMPVPHLFMLSLCGRGCRGARR</sequence>
<dbReference type="EMBL" id="GBXM01062938">
    <property type="protein sequence ID" value="JAH45639.1"/>
    <property type="molecule type" value="Transcribed_RNA"/>
</dbReference>
<organism evidence="1">
    <name type="scientific">Anguilla anguilla</name>
    <name type="common">European freshwater eel</name>
    <name type="synonym">Muraena anguilla</name>
    <dbReference type="NCBI Taxonomy" id="7936"/>
    <lineage>
        <taxon>Eukaryota</taxon>
        <taxon>Metazoa</taxon>
        <taxon>Chordata</taxon>
        <taxon>Craniata</taxon>
        <taxon>Vertebrata</taxon>
        <taxon>Euteleostomi</taxon>
        <taxon>Actinopterygii</taxon>
        <taxon>Neopterygii</taxon>
        <taxon>Teleostei</taxon>
        <taxon>Anguilliformes</taxon>
        <taxon>Anguillidae</taxon>
        <taxon>Anguilla</taxon>
    </lineage>
</organism>
<proteinExistence type="predicted"/>